<dbReference type="PANTHER" id="PTHR12419:SF7">
    <property type="entry name" value="OTU DOMAIN-CONTAINING PROTEIN 3"/>
    <property type="match status" value="1"/>
</dbReference>
<evidence type="ECO:0000256" key="1">
    <source>
        <dbReference type="SAM" id="MobiDB-lite"/>
    </source>
</evidence>
<dbReference type="CDD" id="cd02257">
    <property type="entry name" value="Peptidase_C19"/>
    <property type="match status" value="1"/>
</dbReference>
<dbReference type="InterPro" id="IPR003323">
    <property type="entry name" value="OTU_dom"/>
</dbReference>
<keyword evidence="3" id="KW-0378">Hydrolase</keyword>
<dbReference type="Pfam" id="PF02338">
    <property type="entry name" value="OTU"/>
    <property type="match status" value="1"/>
</dbReference>
<dbReference type="GO" id="GO:0006508">
    <property type="term" value="P:proteolysis"/>
    <property type="evidence" value="ECO:0007669"/>
    <property type="project" value="UniProtKB-KW"/>
</dbReference>
<feature type="region of interest" description="Disordered" evidence="1">
    <location>
        <begin position="190"/>
        <end position="226"/>
    </location>
</feature>
<dbReference type="PANTHER" id="PTHR12419">
    <property type="entry name" value="OTU DOMAIN CONTAINING PROTEIN"/>
    <property type="match status" value="1"/>
</dbReference>
<dbReference type="Proteomes" id="UP000252519">
    <property type="component" value="Unassembled WGS sequence"/>
</dbReference>
<protein>
    <submittedName>
        <fullName evidence="3">OTU-like cysteine protease</fullName>
    </submittedName>
</protein>
<dbReference type="GO" id="GO:0004843">
    <property type="term" value="F:cysteine-type deubiquitinase activity"/>
    <property type="evidence" value="ECO:0007669"/>
    <property type="project" value="TreeGrafter"/>
</dbReference>
<dbReference type="AlphaFoldDB" id="A0A368F7C2"/>
<dbReference type="STRING" id="29170.A0A368F7C2"/>
<feature type="region of interest" description="Disordered" evidence="1">
    <location>
        <begin position="109"/>
        <end position="159"/>
    </location>
</feature>
<dbReference type="InterPro" id="IPR050704">
    <property type="entry name" value="Peptidase_C85-like"/>
</dbReference>
<accession>A0A368F7C2</accession>
<feature type="region of interest" description="Disordered" evidence="1">
    <location>
        <begin position="1"/>
        <end position="56"/>
    </location>
</feature>
<dbReference type="Gene3D" id="3.90.70.80">
    <property type="match status" value="1"/>
</dbReference>
<feature type="compositionally biased region" description="Polar residues" evidence="1">
    <location>
        <begin position="142"/>
        <end position="152"/>
    </location>
</feature>
<evidence type="ECO:0000313" key="4">
    <source>
        <dbReference type="Proteomes" id="UP000252519"/>
    </source>
</evidence>
<keyword evidence="3" id="KW-0645">Protease</keyword>
<evidence type="ECO:0000313" key="3">
    <source>
        <dbReference type="EMBL" id="RCN28054.1"/>
    </source>
</evidence>
<feature type="compositionally biased region" description="Low complexity" evidence="1">
    <location>
        <begin position="124"/>
        <end position="134"/>
    </location>
</feature>
<organism evidence="3 4">
    <name type="scientific">Ancylostoma caninum</name>
    <name type="common">Dog hookworm</name>
    <dbReference type="NCBI Taxonomy" id="29170"/>
    <lineage>
        <taxon>Eukaryota</taxon>
        <taxon>Metazoa</taxon>
        <taxon>Ecdysozoa</taxon>
        <taxon>Nematoda</taxon>
        <taxon>Chromadorea</taxon>
        <taxon>Rhabditida</taxon>
        <taxon>Rhabditina</taxon>
        <taxon>Rhabditomorpha</taxon>
        <taxon>Strongyloidea</taxon>
        <taxon>Ancylostomatidae</taxon>
        <taxon>Ancylostomatinae</taxon>
        <taxon>Ancylostoma</taxon>
    </lineage>
</organism>
<reference evidence="3 4" key="1">
    <citation type="submission" date="2014-10" db="EMBL/GenBank/DDBJ databases">
        <title>Draft genome of the hookworm Ancylostoma caninum.</title>
        <authorList>
            <person name="Mitreva M."/>
        </authorList>
    </citation>
    <scope>NUCLEOTIDE SEQUENCE [LARGE SCALE GENOMIC DNA]</scope>
    <source>
        <strain evidence="3 4">Baltimore</strain>
    </source>
</reference>
<gene>
    <name evidence="3" type="ORF">ANCCAN_26208</name>
</gene>
<feature type="non-terminal residue" evidence="3">
    <location>
        <position position="1"/>
    </location>
</feature>
<sequence>SLTAVEKPRTPISTKGSTSSHAESGDQPYGLSRLALSPLKMNRTASAKEDKLSDSFASPRKLMVVESMDMDTSAATSSSECVLEDPEKENALFNPLKLTPEVEGTVIKQSGGYLKETTPDVESARSGGSSTASREIADIPNDTGSASTQSDDNVLEKDVNSLKLTDTTDVPSKRARLENNIDAGITELMNTTPPLASNEPSTSYARQVTEPLRPSSRTPKYKQPPTTPLFEQISVVGEVEEKVTLMFRPVVEERQRLWCQRFGFKYIGSPERRRKIFGREIEFSLRDMPQSCEVRGDGNCLFRTLSWWITGGSEKEYFRLREKLISFMAKYRANFSSLLLSQQDMDSHLERMSEDGEWGTQVELAAAACWLGVNIYTFLEGKWLRYRPLFRWSVDGTPPVTISRDECNDDRGAIFICNASGCHFQPAVSVEPHYTRRNLRPRREREFVKEASPVRGTPEPPYVFNAADGPVYSLSAVICHHGDSLLTGHLGHYSTFSLDATRREWLDCNDHIITKLFCICLLQMSKNTNSERKRRRFEVEWEGVHDDLRTRVLMSENYTTARYRMLLISAIRKDISDEFKQLLELQMKIKFGEYDDAINYLNEVMRDNRDFIYKVIEMVADDYTQRGVENMEGFGCFFQHYELDQGVALFKKAADANPSKACPMLLAFLAMRPQAFNAVSGYLMETLRKSVEPPHGLVAFGNSLLGMNFGNLMPDDILFVCDAILRSAFRDSLTNVPGDNKDTRKKCDRNANKFISLTYPFFAAVSAKLGLPIFGTKVERSGVLLEKLVTSLPDKWSPPVTRVVAYALCIARLKMPSLTFNSFLTLWLPSFKATRHKELKLEFEHSKSFMGNGVLNNIATLCAKLSPSSPEFQQCSSVAGEIETSHLISLAYLYTRQYKKCVEFITSDQGRDTEGKPHLLATKFAAHFQAGSIVRVFSFEDSFLTLWLPSFKATRQKELKLEFEHSKSFMGNGVLNNIATLCAKLSPSSPEFQQCSSVAGEIETSHLISLAYLYTRQYKKCVEFITSDQGRDTEGKPHLLATKFAAHFQLGNVRDILQSALELLPVILRNEWYSPDSTVADGGAAMETPFWFIRQSAAGHWLASLLLRSLRPLVKETSEDVLLSTVMVLSQVDFATVAFPAFNEAISIAESKESFKCVGILDFASDPAVIDRLAFLATSRPECFLLEVNEDAEVKLQNTIEMRLKTASEVDRIKSSLLYLEKFGNDLLKDVEIS</sequence>
<feature type="compositionally biased region" description="Polar residues" evidence="1">
    <location>
        <begin position="190"/>
        <end position="206"/>
    </location>
</feature>
<proteinExistence type="predicted"/>
<name>A0A368F7C2_ANCCA</name>
<dbReference type="InterPro" id="IPR038765">
    <property type="entry name" value="Papain-like_cys_pep_sf"/>
</dbReference>
<dbReference type="EMBL" id="JOJR01003102">
    <property type="protein sequence ID" value="RCN28054.1"/>
    <property type="molecule type" value="Genomic_DNA"/>
</dbReference>
<dbReference type="GO" id="GO:0016579">
    <property type="term" value="P:protein deubiquitination"/>
    <property type="evidence" value="ECO:0007669"/>
    <property type="project" value="TreeGrafter"/>
</dbReference>
<dbReference type="SUPFAM" id="SSF54001">
    <property type="entry name" value="Cysteine proteinases"/>
    <property type="match status" value="2"/>
</dbReference>
<feature type="domain" description="OTU" evidence="2">
    <location>
        <begin position="289"/>
        <end position="430"/>
    </location>
</feature>
<evidence type="ECO:0000259" key="2">
    <source>
        <dbReference type="PROSITE" id="PS50802"/>
    </source>
</evidence>
<comment type="caution">
    <text evidence="3">The sequence shown here is derived from an EMBL/GenBank/DDBJ whole genome shotgun (WGS) entry which is preliminary data.</text>
</comment>
<feature type="compositionally biased region" description="Polar residues" evidence="1">
    <location>
        <begin position="11"/>
        <end position="22"/>
    </location>
</feature>
<dbReference type="OrthoDB" id="5796844at2759"/>
<dbReference type="CDD" id="cd22755">
    <property type="entry name" value="OTU_CeDUB-like"/>
    <property type="match status" value="1"/>
</dbReference>
<dbReference type="Gene3D" id="3.90.70.10">
    <property type="entry name" value="Cysteine proteinases"/>
    <property type="match status" value="1"/>
</dbReference>
<keyword evidence="4" id="KW-1185">Reference proteome</keyword>
<dbReference type="PROSITE" id="PS50802">
    <property type="entry name" value="OTU"/>
    <property type="match status" value="1"/>
</dbReference>